<dbReference type="Gene3D" id="3.40.630.30">
    <property type="match status" value="1"/>
</dbReference>
<protein>
    <submittedName>
        <fullName evidence="3">Acetyltransferase (GNAT) family protein</fullName>
    </submittedName>
</protein>
<dbReference type="CDD" id="cd04301">
    <property type="entry name" value="NAT_SF"/>
    <property type="match status" value="1"/>
</dbReference>
<name>A0A4V3C6H8_9ACTN</name>
<evidence type="ECO:0000256" key="1">
    <source>
        <dbReference type="SAM" id="MobiDB-lite"/>
    </source>
</evidence>
<dbReference type="SUPFAM" id="SSF55729">
    <property type="entry name" value="Acyl-CoA N-acyltransferases (Nat)"/>
    <property type="match status" value="1"/>
</dbReference>
<dbReference type="GO" id="GO:0016747">
    <property type="term" value="F:acyltransferase activity, transferring groups other than amino-acyl groups"/>
    <property type="evidence" value="ECO:0007669"/>
    <property type="project" value="InterPro"/>
</dbReference>
<dbReference type="InterPro" id="IPR000182">
    <property type="entry name" value="GNAT_dom"/>
</dbReference>
<organism evidence="3 4">
    <name type="scientific">Kribbella caucasensis</name>
    <dbReference type="NCBI Taxonomy" id="2512215"/>
    <lineage>
        <taxon>Bacteria</taxon>
        <taxon>Bacillati</taxon>
        <taxon>Actinomycetota</taxon>
        <taxon>Actinomycetes</taxon>
        <taxon>Propionibacteriales</taxon>
        <taxon>Kribbellaceae</taxon>
        <taxon>Kribbella</taxon>
    </lineage>
</organism>
<sequence length="246" mass="27475">MVADQALLERAVDKFMGTKAGPAYASAPGTTALIAITGPEISGWCWGYHLIRPDDSSMLYLHQLKVDEAYRRQGIGRDLLRTFMTTGAQAGATKMFLTTGAENAAARALYEGYGRRPGRTRPHRQLLVPPQPKLVTWGFLSDLTSETFTVVGYGTDAYITGSALSPKAITVYDGARSYRDVSVITNQDRLPRPVREDHEERLFRRLRRTDVPRRHARCAQHLDIQPSLRRTEPWSTAPTPPQPRPS</sequence>
<dbReference type="AlphaFoldDB" id="A0A4V3C6H8"/>
<feature type="region of interest" description="Disordered" evidence="1">
    <location>
        <begin position="221"/>
        <end position="246"/>
    </location>
</feature>
<comment type="caution">
    <text evidence="3">The sequence shown here is derived from an EMBL/GenBank/DDBJ whole genome shotgun (WGS) entry which is preliminary data.</text>
</comment>
<dbReference type="InterPro" id="IPR016181">
    <property type="entry name" value="Acyl_CoA_acyltransferase"/>
</dbReference>
<evidence type="ECO:0000313" key="4">
    <source>
        <dbReference type="Proteomes" id="UP000295388"/>
    </source>
</evidence>
<gene>
    <name evidence="3" type="ORF">EV643_13176</name>
</gene>
<evidence type="ECO:0000259" key="2">
    <source>
        <dbReference type="PROSITE" id="PS51186"/>
    </source>
</evidence>
<dbReference type="Proteomes" id="UP000295388">
    <property type="component" value="Unassembled WGS sequence"/>
</dbReference>
<keyword evidence="4" id="KW-1185">Reference proteome</keyword>
<dbReference type="EMBL" id="SNWQ01000031">
    <property type="protein sequence ID" value="TDO33808.1"/>
    <property type="molecule type" value="Genomic_DNA"/>
</dbReference>
<proteinExistence type="predicted"/>
<evidence type="ECO:0000313" key="3">
    <source>
        <dbReference type="EMBL" id="TDO33808.1"/>
    </source>
</evidence>
<keyword evidence="3" id="KW-0808">Transferase</keyword>
<reference evidence="3 4" key="1">
    <citation type="submission" date="2019-03" db="EMBL/GenBank/DDBJ databases">
        <title>Genomic Encyclopedia of Type Strains, Phase III (KMG-III): the genomes of soil and plant-associated and newly described type strains.</title>
        <authorList>
            <person name="Whitman W."/>
        </authorList>
    </citation>
    <scope>NUCLEOTIDE SEQUENCE [LARGE SCALE GENOMIC DNA]</scope>
    <source>
        <strain evidence="3 4">VKM Ac-2527</strain>
    </source>
</reference>
<feature type="domain" description="N-acetyltransferase" evidence="2">
    <location>
        <begin position="1"/>
        <end position="132"/>
    </location>
</feature>
<dbReference type="Pfam" id="PF00583">
    <property type="entry name" value="Acetyltransf_1"/>
    <property type="match status" value="1"/>
</dbReference>
<dbReference type="PROSITE" id="PS51186">
    <property type="entry name" value="GNAT"/>
    <property type="match status" value="1"/>
</dbReference>
<dbReference type="PANTHER" id="PTHR43072">
    <property type="entry name" value="N-ACETYLTRANSFERASE"/>
    <property type="match status" value="1"/>
</dbReference>
<dbReference type="RefSeq" id="WP_238166106.1">
    <property type="nucleotide sequence ID" value="NZ_SNWQ01000031.1"/>
</dbReference>
<accession>A0A4V3C6H8</accession>